<reference evidence="2 3" key="1">
    <citation type="submission" date="2019-06" db="EMBL/GenBank/DDBJ databases">
        <title>Saccharibacillus brassicae sp. nov., an endophytic bacterium isolated from Chinese cabbage seeds (Brassica pekinensis).</title>
        <authorList>
            <person name="Jiang L."/>
            <person name="Lee J."/>
            <person name="Kim S.W."/>
        </authorList>
    </citation>
    <scope>NUCLEOTIDE SEQUENCE [LARGE SCALE GENOMIC DNA]</scope>
    <source>
        <strain evidence="3">KCTC 43072 / ATSA2</strain>
    </source>
</reference>
<name>A0A4Y6V0Q9_SACBS</name>
<keyword evidence="3" id="KW-1185">Reference proteome</keyword>
<dbReference type="RefSeq" id="WP_141448601.1">
    <property type="nucleotide sequence ID" value="NZ_CP041217.1"/>
</dbReference>
<feature type="compositionally biased region" description="Low complexity" evidence="1">
    <location>
        <begin position="116"/>
        <end position="125"/>
    </location>
</feature>
<sequence length="125" mass="13191">MEGNSCSLAIISPRRGRVEQNDGSRAAPCSFSHTSPAFDLRSPSFILHLLLQQKKAKQKNLESHSGIRGFDLSGSKVVAPRSLSAVAACFRARSLPDRPARLIANAKPAPGPIAQPAPGVIAQPA</sequence>
<organism evidence="2 3">
    <name type="scientific">Saccharibacillus brassicae</name>
    <dbReference type="NCBI Taxonomy" id="2583377"/>
    <lineage>
        <taxon>Bacteria</taxon>
        <taxon>Bacillati</taxon>
        <taxon>Bacillota</taxon>
        <taxon>Bacilli</taxon>
        <taxon>Bacillales</taxon>
        <taxon>Paenibacillaceae</taxon>
        <taxon>Saccharibacillus</taxon>
    </lineage>
</organism>
<evidence type="ECO:0000313" key="2">
    <source>
        <dbReference type="EMBL" id="QDH22057.1"/>
    </source>
</evidence>
<dbReference type="KEGG" id="saca:FFV09_15120"/>
<evidence type="ECO:0000256" key="1">
    <source>
        <dbReference type="SAM" id="MobiDB-lite"/>
    </source>
</evidence>
<proteinExistence type="predicted"/>
<dbReference type="Proteomes" id="UP000316968">
    <property type="component" value="Chromosome"/>
</dbReference>
<feature type="region of interest" description="Disordered" evidence="1">
    <location>
        <begin position="106"/>
        <end position="125"/>
    </location>
</feature>
<dbReference type="AlphaFoldDB" id="A0A4Y6V0Q9"/>
<accession>A0A4Y6V0Q9</accession>
<gene>
    <name evidence="2" type="ORF">FFV09_15120</name>
</gene>
<dbReference type="EMBL" id="CP041217">
    <property type="protein sequence ID" value="QDH22057.1"/>
    <property type="molecule type" value="Genomic_DNA"/>
</dbReference>
<evidence type="ECO:0000313" key="3">
    <source>
        <dbReference type="Proteomes" id="UP000316968"/>
    </source>
</evidence>
<protein>
    <submittedName>
        <fullName evidence="2">Uncharacterized protein</fullName>
    </submittedName>
</protein>